<evidence type="ECO:0008006" key="2">
    <source>
        <dbReference type="Google" id="ProtNLM"/>
    </source>
</evidence>
<dbReference type="EMBL" id="BARV01026909">
    <property type="protein sequence ID" value="GAI45598.1"/>
    <property type="molecule type" value="Genomic_DNA"/>
</dbReference>
<gene>
    <name evidence="1" type="ORF">S06H3_43385</name>
</gene>
<reference evidence="1" key="1">
    <citation type="journal article" date="2014" name="Front. Microbiol.">
        <title>High frequency of phylogenetically diverse reductive dehalogenase-homologous genes in deep subseafloor sedimentary metagenomes.</title>
        <authorList>
            <person name="Kawai M."/>
            <person name="Futagami T."/>
            <person name="Toyoda A."/>
            <person name="Takaki Y."/>
            <person name="Nishi S."/>
            <person name="Hori S."/>
            <person name="Arai W."/>
            <person name="Tsubouchi T."/>
            <person name="Morono Y."/>
            <person name="Uchiyama I."/>
            <person name="Ito T."/>
            <person name="Fujiyama A."/>
            <person name="Inagaki F."/>
            <person name="Takami H."/>
        </authorList>
    </citation>
    <scope>NUCLEOTIDE SEQUENCE</scope>
    <source>
        <strain evidence="1">Expedition CK06-06</strain>
    </source>
</reference>
<evidence type="ECO:0000313" key="1">
    <source>
        <dbReference type="EMBL" id="GAI45598.1"/>
    </source>
</evidence>
<dbReference type="SUPFAM" id="SSF51726">
    <property type="entry name" value="UROD/MetE-like"/>
    <property type="match status" value="1"/>
</dbReference>
<dbReference type="AlphaFoldDB" id="X1NPS3"/>
<sequence>PSLEPHKEKRVGLTYQVTPWTEVIIDRPFRTVEEIKPWIKEIILKIKNSDPDVMWSFAGNTGMWGLGEGNYRDEFLMEQKWLGDVCMMHTGSPAHLDTVYMMAGMELFSYLLEDDYGLIIEWFDELCKHERKRVNRCADYELSPVTCVYCDIASKMGLLFSPEFLRREFFPRLKLLIDEWHNHNIKVIYHSEGQITEVISDIIKVGADGINPLEPDILDIKQLKIRNSIHSGCLFYFYGDPLEK</sequence>
<dbReference type="InterPro" id="IPR038071">
    <property type="entry name" value="UROD/MetE-like_sf"/>
</dbReference>
<comment type="caution">
    <text evidence="1">The sequence shown here is derived from an EMBL/GenBank/DDBJ whole genome shotgun (WGS) entry which is preliminary data.</text>
</comment>
<protein>
    <recommendedName>
        <fullName evidence="2">Uroporphyrinogen decarboxylase (URO-D) domain-containing protein</fullName>
    </recommendedName>
</protein>
<name>X1NPS3_9ZZZZ</name>
<proteinExistence type="predicted"/>
<accession>X1NPS3</accession>
<organism evidence="1">
    <name type="scientific">marine sediment metagenome</name>
    <dbReference type="NCBI Taxonomy" id="412755"/>
    <lineage>
        <taxon>unclassified sequences</taxon>
        <taxon>metagenomes</taxon>
        <taxon>ecological metagenomes</taxon>
    </lineage>
</organism>
<feature type="non-terminal residue" evidence="1">
    <location>
        <position position="1"/>
    </location>
</feature>
<dbReference type="Gene3D" id="3.20.20.210">
    <property type="match status" value="1"/>
</dbReference>